<dbReference type="Proteomes" id="UP000437709">
    <property type="component" value="Unassembled WGS sequence"/>
</dbReference>
<dbReference type="Pfam" id="PF04993">
    <property type="entry name" value="TfoX_N"/>
    <property type="match status" value="1"/>
</dbReference>
<gene>
    <name evidence="2" type="ORF">GB881_04470</name>
</gene>
<organism evidence="2 3">
    <name type="scientific">Georgenia subflava</name>
    <dbReference type="NCBI Taxonomy" id="1622177"/>
    <lineage>
        <taxon>Bacteria</taxon>
        <taxon>Bacillati</taxon>
        <taxon>Actinomycetota</taxon>
        <taxon>Actinomycetes</taxon>
        <taxon>Micrococcales</taxon>
        <taxon>Bogoriellaceae</taxon>
        <taxon>Georgenia</taxon>
    </lineage>
</organism>
<dbReference type="InterPro" id="IPR007076">
    <property type="entry name" value="TfoX_N"/>
</dbReference>
<keyword evidence="2" id="KW-0808">Transferase</keyword>
<accession>A0A6N7EFZ1</accession>
<sequence length="110" mass="12247">MPYSDVLAQRIRQMLEREPGVREKRMFGGLGFLVEGNLAVSASSAGGMMVRADPAEIAALLDEPHVGLVEMRGHRMTGWVRIAPDGLESDDELRRWVRHGLTRARTLPPK</sequence>
<keyword evidence="2" id="KW-0489">Methyltransferase</keyword>
<dbReference type="SUPFAM" id="SSF159894">
    <property type="entry name" value="YgaC/TfoX-N like"/>
    <property type="match status" value="1"/>
</dbReference>
<keyword evidence="3" id="KW-1185">Reference proteome</keyword>
<evidence type="ECO:0000259" key="1">
    <source>
        <dbReference type="Pfam" id="PF04993"/>
    </source>
</evidence>
<dbReference type="RefSeq" id="WP_152196095.1">
    <property type="nucleotide sequence ID" value="NZ_VUKD01000004.1"/>
</dbReference>
<dbReference type="EMBL" id="WHPC01000009">
    <property type="protein sequence ID" value="MPV36311.1"/>
    <property type="molecule type" value="Genomic_DNA"/>
</dbReference>
<evidence type="ECO:0000313" key="3">
    <source>
        <dbReference type="Proteomes" id="UP000437709"/>
    </source>
</evidence>
<dbReference type="Gene3D" id="3.30.1460.30">
    <property type="entry name" value="YgaC/TfoX-N like chaperone"/>
    <property type="match status" value="1"/>
</dbReference>
<dbReference type="AlphaFoldDB" id="A0A6N7EFZ1"/>
<protein>
    <submittedName>
        <fullName evidence="2">RNA methyltransferase</fullName>
    </submittedName>
</protein>
<dbReference type="OrthoDB" id="214902at2"/>
<proteinExistence type="predicted"/>
<comment type="caution">
    <text evidence="2">The sequence shown here is derived from an EMBL/GenBank/DDBJ whole genome shotgun (WGS) entry which is preliminary data.</text>
</comment>
<dbReference type="GO" id="GO:0008168">
    <property type="term" value="F:methyltransferase activity"/>
    <property type="evidence" value="ECO:0007669"/>
    <property type="project" value="UniProtKB-KW"/>
</dbReference>
<evidence type="ECO:0000313" key="2">
    <source>
        <dbReference type="EMBL" id="MPV36311.1"/>
    </source>
</evidence>
<dbReference type="GO" id="GO:0032259">
    <property type="term" value="P:methylation"/>
    <property type="evidence" value="ECO:0007669"/>
    <property type="project" value="UniProtKB-KW"/>
</dbReference>
<name>A0A6N7EFZ1_9MICO</name>
<reference evidence="2 3" key="1">
    <citation type="submission" date="2019-10" db="EMBL/GenBank/DDBJ databases">
        <title>Georgenia wutianyii sp. nov. and Georgenia yuyongxinii sp. nov. isolated from plateau pika (Ochotona curzoniae) in the Qinghai-Tibet plateau of China.</title>
        <authorList>
            <person name="Tian Z."/>
        </authorList>
    </citation>
    <scope>NUCLEOTIDE SEQUENCE [LARGE SCALE GENOMIC DNA]</scope>
    <source>
        <strain evidence="2 3">JCM 19765</strain>
    </source>
</reference>
<feature type="domain" description="TfoX N-terminal" evidence="1">
    <location>
        <begin position="15"/>
        <end position="102"/>
    </location>
</feature>